<protein>
    <submittedName>
        <fullName evidence="2">Uncharacterized protein</fullName>
    </submittedName>
</protein>
<dbReference type="PANTHER" id="PTHR14614">
    <property type="entry name" value="HEPATOCELLULAR CARCINOMA-ASSOCIATED ANTIGEN"/>
    <property type="match status" value="1"/>
</dbReference>
<dbReference type="InterPro" id="IPR029063">
    <property type="entry name" value="SAM-dependent_MTases_sf"/>
</dbReference>
<proteinExistence type="predicted"/>
<name>A0A2S5BGM5_9BASI</name>
<dbReference type="OrthoDB" id="433955at2759"/>
<evidence type="ECO:0000313" key="3">
    <source>
        <dbReference type="Proteomes" id="UP000237144"/>
    </source>
</evidence>
<dbReference type="InterPro" id="IPR019410">
    <property type="entry name" value="Methyltransf_16"/>
</dbReference>
<organism evidence="2 3">
    <name type="scientific">Rhodotorula taiwanensis</name>
    <dbReference type="NCBI Taxonomy" id="741276"/>
    <lineage>
        <taxon>Eukaryota</taxon>
        <taxon>Fungi</taxon>
        <taxon>Dikarya</taxon>
        <taxon>Basidiomycota</taxon>
        <taxon>Pucciniomycotina</taxon>
        <taxon>Microbotryomycetes</taxon>
        <taxon>Sporidiobolales</taxon>
        <taxon>Sporidiobolaceae</taxon>
        <taxon>Rhodotorula</taxon>
    </lineage>
</organism>
<dbReference type="STRING" id="741276.A0A2S5BGM5"/>
<accession>A0A2S5BGM5</accession>
<feature type="compositionally biased region" description="Pro residues" evidence="1">
    <location>
        <begin position="154"/>
        <end position="169"/>
    </location>
</feature>
<dbReference type="Gene3D" id="3.40.50.150">
    <property type="entry name" value="Vaccinia Virus protein VP39"/>
    <property type="match status" value="1"/>
</dbReference>
<dbReference type="GO" id="GO:0008757">
    <property type="term" value="F:S-adenosylmethionine-dependent methyltransferase activity"/>
    <property type="evidence" value="ECO:0007669"/>
    <property type="project" value="UniProtKB-ARBA"/>
</dbReference>
<reference evidence="2 3" key="1">
    <citation type="journal article" date="2018" name="Front. Microbiol.">
        <title>Prospects for Fungal Bioremediation of Acidic Radioactive Waste Sites: Characterization and Genome Sequence of Rhodotorula taiwanensis MD1149.</title>
        <authorList>
            <person name="Tkavc R."/>
            <person name="Matrosova V.Y."/>
            <person name="Grichenko O.E."/>
            <person name="Gostincar C."/>
            <person name="Volpe R.P."/>
            <person name="Klimenkova P."/>
            <person name="Gaidamakova E.K."/>
            <person name="Zhou C.E."/>
            <person name="Stewart B.J."/>
            <person name="Lyman M.G."/>
            <person name="Malfatti S.A."/>
            <person name="Rubinfeld B."/>
            <person name="Courtot M."/>
            <person name="Singh J."/>
            <person name="Dalgard C.L."/>
            <person name="Hamilton T."/>
            <person name="Frey K.G."/>
            <person name="Gunde-Cimerman N."/>
            <person name="Dugan L."/>
            <person name="Daly M.J."/>
        </authorList>
    </citation>
    <scope>NUCLEOTIDE SEQUENCE [LARGE SCALE GENOMIC DNA]</scope>
    <source>
        <strain evidence="2 3">MD1149</strain>
    </source>
</reference>
<gene>
    <name evidence="2" type="ORF">BMF94_1005</name>
</gene>
<dbReference type="Proteomes" id="UP000237144">
    <property type="component" value="Unassembled WGS sequence"/>
</dbReference>
<dbReference type="AlphaFoldDB" id="A0A2S5BGM5"/>
<keyword evidence="3" id="KW-1185">Reference proteome</keyword>
<dbReference type="SUPFAM" id="SSF53335">
    <property type="entry name" value="S-adenosyl-L-methionine-dependent methyltransferases"/>
    <property type="match status" value="1"/>
</dbReference>
<comment type="caution">
    <text evidence="2">The sequence shown here is derived from an EMBL/GenBank/DDBJ whole genome shotgun (WGS) entry which is preliminary data.</text>
</comment>
<evidence type="ECO:0000256" key="1">
    <source>
        <dbReference type="SAM" id="MobiDB-lite"/>
    </source>
</evidence>
<dbReference type="EMBL" id="PJQD01000009">
    <property type="protein sequence ID" value="POY75921.1"/>
    <property type="molecule type" value="Genomic_DNA"/>
</dbReference>
<sequence>MDSSPSAALPRLVPVPSPTLLSEAIAALRSLLVRSPPIVNLSTLDALIDAQGTADGEGESADWDEFEFSYARDWLAQAVSVGTRCLARGGMDSESWEHVVDGAAALLADLSGPNAQGATTRTYLLPARPAQSRTGLLAPIPQKAALIAAALAFPTPPPTRPPSTAPPPASSDVSPPLADTLILRDATQLEASTGHRTWGAATLLARLIVHQPETFFPPSPVALRVLELGSGTGLVGLTAARTLGATGRNATVVVSDGGDEPEAVLDNLRYNVAENFADSPCGNAVSVRVEKLDWRDFVPLPTRAGCPPHGVPTSLPTPRYDVILGSDLAYERGQATLLHAAVAAHLAFPEENRHASVTVASRASAPPAFHLVLPLRPTHKVEMQEIESCFPQVGPTALDPISDPALVRVGTDGRAYRLSTAARREIVAPDGFDCSHGRRLARPDAGEMTYEIRRIQWVVVPLP</sequence>
<evidence type="ECO:0000313" key="2">
    <source>
        <dbReference type="EMBL" id="POY75921.1"/>
    </source>
</evidence>
<dbReference type="CDD" id="cd02440">
    <property type="entry name" value="AdoMet_MTases"/>
    <property type="match status" value="1"/>
</dbReference>
<feature type="region of interest" description="Disordered" evidence="1">
    <location>
        <begin position="153"/>
        <end position="176"/>
    </location>
</feature>
<dbReference type="Pfam" id="PF10294">
    <property type="entry name" value="Methyltransf_16"/>
    <property type="match status" value="1"/>
</dbReference>